<organism evidence="3 4">
    <name type="scientific">Actinomadura livida</name>
    <dbReference type="NCBI Taxonomy" id="79909"/>
    <lineage>
        <taxon>Bacteria</taxon>
        <taxon>Bacillati</taxon>
        <taxon>Actinomycetota</taxon>
        <taxon>Actinomycetes</taxon>
        <taxon>Streptosporangiales</taxon>
        <taxon>Thermomonosporaceae</taxon>
        <taxon>Actinomadura</taxon>
    </lineage>
</organism>
<evidence type="ECO:0000313" key="3">
    <source>
        <dbReference type="EMBL" id="GAA0544203.1"/>
    </source>
</evidence>
<sequence>MMTAMQGNEFFLLALIGFLMLLAVLPTLIAIVRGVEEIGYIVLVNVICCMTVFGWPIALIAAIRWPRRYPKPSRTAWQPPPAPPLDRRRNGAYERGGEDEKSAPSTNRSTRRDAW</sequence>
<comment type="caution">
    <text evidence="3">The sequence shown here is derived from an EMBL/GenBank/DDBJ whole genome shotgun (WGS) entry which is preliminary data.</text>
</comment>
<evidence type="ECO:0008006" key="5">
    <source>
        <dbReference type="Google" id="ProtNLM"/>
    </source>
</evidence>
<dbReference type="EMBL" id="BAAAHD010000001">
    <property type="protein sequence ID" value="GAA0544203.1"/>
    <property type="molecule type" value="Genomic_DNA"/>
</dbReference>
<evidence type="ECO:0000256" key="2">
    <source>
        <dbReference type="SAM" id="Phobius"/>
    </source>
</evidence>
<keyword evidence="2" id="KW-0812">Transmembrane</keyword>
<protein>
    <recommendedName>
        <fullName evidence="5">Superinfection immunity protein</fullName>
    </recommendedName>
</protein>
<dbReference type="Proteomes" id="UP001501427">
    <property type="component" value="Unassembled WGS sequence"/>
</dbReference>
<feature type="compositionally biased region" description="Basic and acidic residues" evidence="1">
    <location>
        <begin position="85"/>
        <end position="102"/>
    </location>
</feature>
<accession>A0ABN1DIA1</accession>
<reference evidence="3 4" key="1">
    <citation type="journal article" date="2019" name="Int. J. Syst. Evol. Microbiol.">
        <title>The Global Catalogue of Microorganisms (GCM) 10K type strain sequencing project: providing services to taxonomists for standard genome sequencing and annotation.</title>
        <authorList>
            <consortium name="The Broad Institute Genomics Platform"/>
            <consortium name="The Broad Institute Genome Sequencing Center for Infectious Disease"/>
            <person name="Wu L."/>
            <person name="Ma J."/>
        </authorList>
    </citation>
    <scope>NUCLEOTIDE SEQUENCE [LARGE SCALE GENOMIC DNA]</scope>
    <source>
        <strain evidence="3 4">JCM 10667</strain>
    </source>
</reference>
<feature type="region of interest" description="Disordered" evidence="1">
    <location>
        <begin position="71"/>
        <end position="115"/>
    </location>
</feature>
<gene>
    <name evidence="3" type="ORF">GCM10009546_02810</name>
</gene>
<feature type="transmembrane region" description="Helical" evidence="2">
    <location>
        <begin position="40"/>
        <end position="63"/>
    </location>
</feature>
<evidence type="ECO:0000313" key="4">
    <source>
        <dbReference type="Proteomes" id="UP001501427"/>
    </source>
</evidence>
<keyword evidence="4" id="KW-1185">Reference proteome</keyword>
<keyword evidence="2" id="KW-0472">Membrane</keyword>
<name>A0ABN1DIA1_9ACTN</name>
<dbReference type="Pfam" id="PF14373">
    <property type="entry name" value="Imm_superinfect"/>
    <property type="match status" value="1"/>
</dbReference>
<dbReference type="InterPro" id="IPR016410">
    <property type="entry name" value="Phage_imm"/>
</dbReference>
<proteinExistence type="predicted"/>
<keyword evidence="2" id="KW-1133">Transmembrane helix</keyword>
<evidence type="ECO:0000256" key="1">
    <source>
        <dbReference type="SAM" id="MobiDB-lite"/>
    </source>
</evidence>